<dbReference type="SUPFAM" id="SSF52009">
    <property type="entry name" value="Phosphohistidine domain"/>
    <property type="match status" value="1"/>
</dbReference>
<dbReference type="Pfam" id="PF00391">
    <property type="entry name" value="PEP-utilizers"/>
    <property type="match status" value="1"/>
</dbReference>
<protein>
    <recommendedName>
        <fullName evidence="7 17">Phosphoenolpyruvate-protein phosphotransferase</fullName>
        <ecNumber evidence="6 17">2.7.3.9</ecNumber>
    </recommendedName>
    <alternativeName>
        <fullName evidence="16 17">Phosphotransferase system, enzyme I</fullName>
    </alternativeName>
</protein>
<feature type="binding site" evidence="19">
    <location>
        <begin position="454"/>
        <end position="455"/>
    </location>
    <ligand>
        <name>phosphoenolpyruvate</name>
        <dbReference type="ChEBI" id="CHEBI:58702"/>
    </ligand>
</feature>
<evidence type="ECO:0000256" key="9">
    <source>
        <dbReference type="ARBA" id="ARBA00022490"/>
    </source>
</evidence>
<evidence type="ECO:0000256" key="11">
    <source>
        <dbReference type="ARBA" id="ARBA00022679"/>
    </source>
</evidence>
<keyword evidence="14 17" id="KW-0418">Kinase</keyword>
<feature type="binding site" evidence="19">
    <location>
        <position position="296"/>
    </location>
    <ligand>
        <name>phosphoenolpyruvate</name>
        <dbReference type="ChEBI" id="CHEBI:58702"/>
    </ligand>
</feature>
<feature type="binding site" evidence="20">
    <location>
        <position position="431"/>
    </location>
    <ligand>
        <name>Mg(2+)</name>
        <dbReference type="ChEBI" id="CHEBI:18420"/>
    </ligand>
</feature>
<keyword evidence="9 17" id="KW-0963">Cytoplasm</keyword>
<dbReference type="GO" id="GO:0009401">
    <property type="term" value="P:phosphoenolpyruvate-dependent sugar phosphotransferase system"/>
    <property type="evidence" value="ECO:0007669"/>
    <property type="project" value="UniProtKB-KW"/>
</dbReference>
<dbReference type="InterPro" id="IPR023151">
    <property type="entry name" value="PEP_util_CS"/>
</dbReference>
<keyword evidence="10 17" id="KW-0762">Sugar transport</keyword>
<evidence type="ECO:0000256" key="18">
    <source>
        <dbReference type="PIRSR" id="PIRSR000732-1"/>
    </source>
</evidence>
<comment type="catalytic activity">
    <reaction evidence="1 17">
        <text>L-histidyl-[protein] + phosphoenolpyruvate = N(pros)-phospho-L-histidyl-[protein] + pyruvate</text>
        <dbReference type="Rhea" id="RHEA:23880"/>
        <dbReference type="Rhea" id="RHEA-COMP:9745"/>
        <dbReference type="Rhea" id="RHEA-COMP:9746"/>
        <dbReference type="ChEBI" id="CHEBI:15361"/>
        <dbReference type="ChEBI" id="CHEBI:29979"/>
        <dbReference type="ChEBI" id="CHEBI:58702"/>
        <dbReference type="ChEBI" id="CHEBI:64837"/>
        <dbReference type="EC" id="2.7.3.9"/>
    </reaction>
</comment>
<evidence type="ECO:0000256" key="7">
    <source>
        <dbReference type="ARBA" id="ARBA00016544"/>
    </source>
</evidence>
<dbReference type="SUPFAM" id="SSF47831">
    <property type="entry name" value="Enzyme I of the PEP:sugar phosphotransferase system HPr-binding (sub)domain"/>
    <property type="match status" value="1"/>
</dbReference>
<feature type="active site" description="Tele-phosphohistidine intermediate" evidence="18">
    <location>
        <position position="189"/>
    </location>
</feature>
<feature type="active site" description="Proton donor" evidence="18">
    <location>
        <position position="502"/>
    </location>
</feature>
<dbReference type="RefSeq" id="WP_249242285.1">
    <property type="nucleotide sequence ID" value="NZ_CP096649.1"/>
</dbReference>
<dbReference type="InterPro" id="IPR015813">
    <property type="entry name" value="Pyrv/PenolPyrv_kinase-like_dom"/>
</dbReference>
<evidence type="ECO:0000256" key="16">
    <source>
        <dbReference type="ARBA" id="ARBA00033235"/>
    </source>
</evidence>
<dbReference type="InterPro" id="IPR024692">
    <property type="entry name" value="PTS_EI"/>
</dbReference>
<comment type="cofactor">
    <cofactor evidence="2 17 20">
        <name>Mg(2+)</name>
        <dbReference type="ChEBI" id="CHEBI:18420"/>
    </cofactor>
</comment>
<evidence type="ECO:0000259" key="23">
    <source>
        <dbReference type="Pfam" id="PF05524"/>
    </source>
</evidence>
<name>A0A9E7DIS4_9FIRM</name>
<evidence type="ECO:0000256" key="13">
    <source>
        <dbReference type="ARBA" id="ARBA00022723"/>
    </source>
</evidence>
<feature type="binding site" evidence="19">
    <location>
        <position position="332"/>
    </location>
    <ligand>
        <name>phosphoenolpyruvate</name>
        <dbReference type="ChEBI" id="CHEBI:58702"/>
    </ligand>
</feature>
<evidence type="ECO:0000256" key="2">
    <source>
        <dbReference type="ARBA" id="ARBA00001946"/>
    </source>
</evidence>
<dbReference type="Gene3D" id="3.20.20.60">
    <property type="entry name" value="Phosphoenolpyruvate-binding domains"/>
    <property type="match status" value="1"/>
</dbReference>
<gene>
    <name evidence="24" type="primary">ptsP</name>
    <name evidence="24" type="ORF">M1R53_05535</name>
</gene>
<comment type="similarity">
    <text evidence="5 17">Belongs to the PEP-utilizing enzyme family.</text>
</comment>
<organism evidence="24 25">
    <name type="scientific">Fenollaria massiliensis</name>
    <dbReference type="NCBI Taxonomy" id="938288"/>
    <lineage>
        <taxon>Bacteria</taxon>
        <taxon>Bacillati</taxon>
        <taxon>Bacillota</taxon>
        <taxon>Clostridia</taxon>
        <taxon>Eubacteriales</taxon>
        <taxon>Fenollaria</taxon>
    </lineage>
</organism>
<evidence type="ECO:0000313" key="24">
    <source>
        <dbReference type="EMBL" id="UQK58700.1"/>
    </source>
</evidence>
<dbReference type="PANTHER" id="PTHR46244">
    <property type="entry name" value="PHOSPHOENOLPYRUVATE-PROTEIN PHOSPHOTRANSFERASE"/>
    <property type="match status" value="1"/>
</dbReference>
<dbReference type="GO" id="GO:0005737">
    <property type="term" value="C:cytoplasm"/>
    <property type="evidence" value="ECO:0007669"/>
    <property type="project" value="UniProtKB-SubCell"/>
</dbReference>
<dbReference type="Gene3D" id="3.50.30.10">
    <property type="entry name" value="Phosphohistidine domain"/>
    <property type="match status" value="1"/>
</dbReference>
<dbReference type="InterPro" id="IPR040442">
    <property type="entry name" value="Pyrv_kinase-like_dom_sf"/>
</dbReference>
<dbReference type="AlphaFoldDB" id="A0A9E7DIS4"/>
<dbReference type="InterPro" id="IPR008731">
    <property type="entry name" value="PTS_EIN"/>
</dbReference>
<keyword evidence="12 17" id="KW-0598">Phosphotransferase system</keyword>
<dbReference type="PROSITE" id="PS00742">
    <property type="entry name" value="PEP_ENZYMES_2"/>
    <property type="match status" value="1"/>
</dbReference>
<evidence type="ECO:0000313" key="25">
    <source>
        <dbReference type="Proteomes" id="UP000831151"/>
    </source>
</evidence>
<feature type="domain" description="PEP-utilising enzyme C-terminal" evidence="22">
    <location>
        <begin position="252"/>
        <end position="537"/>
    </location>
</feature>
<feature type="domain" description="PEP-utilising enzyme mobile" evidence="21">
    <location>
        <begin position="153"/>
        <end position="225"/>
    </location>
</feature>
<feature type="binding site" evidence="19">
    <location>
        <position position="465"/>
    </location>
    <ligand>
        <name>phosphoenolpyruvate</name>
        <dbReference type="ChEBI" id="CHEBI:58702"/>
    </ligand>
</feature>
<keyword evidence="15 17" id="KW-0460">Magnesium</keyword>
<comment type="function">
    <text evidence="3 17">General (non sugar-specific) component of the phosphoenolpyruvate-dependent sugar phosphotransferase system (sugar PTS). This major carbohydrate active-transport system catalyzes the phosphorylation of incoming sugar substrates concomitantly with their translocation across the cell membrane. Enzyme I transfers the phosphoryl group from phosphoenolpyruvate (PEP) to the phosphoryl carrier protein (HPr).</text>
</comment>
<dbReference type="Pfam" id="PF05524">
    <property type="entry name" value="PEP-utilisers_N"/>
    <property type="match status" value="1"/>
</dbReference>
<evidence type="ECO:0000256" key="4">
    <source>
        <dbReference type="ARBA" id="ARBA00004496"/>
    </source>
</evidence>
<evidence type="ECO:0000259" key="22">
    <source>
        <dbReference type="Pfam" id="PF02896"/>
    </source>
</evidence>
<evidence type="ECO:0000256" key="19">
    <source>
        <dbReference type="PIRSR" id="PIRSR000732-2"/>
    </source>
</evidence>
<evidence type="ECO:0000256" key="14">
    <source>
        <dbReference type="ARBA" id="ARBA00022777"/>
    </source>
</evidence>
<dbReference type="Pfam" id="PF02896">
    <property type="entry name" value="PEP-utilizers_C"/>
    <property type="match status" value="1"/>
</dbReference>
<dbReference type="InterPro" id="IPR036618">
    <property type="entry name" value="PtsI_HPr-bd_sf"/>
</dbReference>
<dbReference type="InterPro" id="IPR000121">
    <property type="entry name" value="PEP_util_C"/>
</dbReference>
<dbReference type="InterPro" id="IPR008279">
    <property type="entry name" value="PEP-util_enz_mobile_dom"/>
</dbReference>
<proteinExistence type="inferred from homology"/>
<dbReference type="PRINTS" id="PR01736">
    <property type="entry name" value="PHPHTRNFRASE"/>
</dbReference>
<reference evidence="24" key="1">
    <citation type="submission" date="2022-04" db="EMBL/GenBank/DDBJ databases">
        <title>Complete genome sequences of Ezakiella coagulans and Fenollaria massiliensis.</title>
        <authorList>
            <person name="France M.T."/>
            <person name="Clifford J."/>
            <person name="Narina S."/>
            <person name="Rutt L."/>
            <person name="Ravel J."/>
        </authorList>
    </citation>
    <scope>NUCLEOTIDE SEQUENCE</scope>
    <source>
        <strain evidence="24">C0061C2</strain>
    </source>
</reference>
<dbReference type="GO" id="GO:0016301">
    <property type="term" value="F:kinase activity"/>
    <property type="evidence" value="ECO:0007669"/>
    <property type="project" value="UniProtKB-KW"/>
</dbReference>
<sequence length="540" mass="61099">MKTIKGTIANKGLVLGKIKVFYDEKINISKEKINDTASEINKLDAAVKKSIDELDKLFEKAKVDAGEEEAQIFEVHKMMIDDIEYQDEIRRNINEEKDSAAYAVSLAEEKFYEIFNSMDDEYFSQRAKDIKDISQRLIKNILGIKNSFNEGLEEKVILYAEDLLPSQTLNIDKDKLLAIVTVKGSTQSHTAILAKSMNIASLVNLDSAFDKSIDGKTAILDAYEGALIIDPDEKLLKDVKERIEKEEKRKLELEKLKTAKAISKDGTYISVYANIGNSKDLPLALKNGAEGIGLFRTEFLYLGRDSLPTEEEQFKEYKYVAEAMEGKEVIVRTFDIGADKKVDYLNLPEEENPALGYRAIRICLDDTDLFKSQLRAIIRASHYGNIKIMLPMINDVWEVKKAKELIKEIFNELKEKNIPFNEDIEVGIMIETPAAAIISDDLAKEVSFFSIGTNDLTQYTLAVDRQNEKIARHRDIHHKAILKLMEMTAANAKKNGVKISVCGELGSDPDLTEFYIKNKFDKLSVNPGQILELKDRIINS</sequence>
<dbReference type="GO" id="GO:0008965">
    <property type="term" value="F:phosphoenolpyruvate-protein phosphotransferase activity"/>
    <property type="evidence" value="ECO:0007669"/>
    <property type="project" value="UniProtKB-EC"/>
</dbReference>
<dbReference type="PIRSF" id="PIRSF000732">
    <property type="entry name" value="PTS_enzyme_I"/>
    <property type="match status" value="1"/>
</dbReference>
<keyword evidence="25" id="KW-1185">Reference proteome</keyword>
<dbReference type="EMBL" id="CP096649">
    <property type="protein sequence ID" value="UQK58700.1"/>
    <property type="molecule type" value="Genomic_DNA"/>
</dbReference>
<evidence type="ECO:0000256" key="17">
    <source>
        <dbReference type="PIRNR" id="PIRNR000732"/>
    </source>
</evidence>
<evidence type="ECO:0000256" key="1">
    <source>
        <dbReference type="ARBA" id="ARBA00000683"/>
    </source>
</evidence>
<evidence type="ECO:0000256" key="20">
    <source>
        <dbReference type="PIRSR" id="PIRSR000732-3"/>
    </source>
</evidence>
<dbReference type="InterPro" id="IPR006318">
    <property type="entry name" value="PTS_EI-like"/>
</dbReference>
<evidence type="ECO:0000256" key="8">
    <source>
        <dbReference type="ARBA" id="ARBA00022448"/>
    </source>
</evidence>
<feature type="binding site" evidence="20">
    <location>
        <position position="455"/>
    </location>
    <ligand>
        <name>Mg(2+)</name>
        <dbReference type="ChEBI" id="CHEBI:18420"/>
    </ligand>
</feature>
<dbReference type="NCBIfam" id="TIGR01417">
    <property type="entry name" value="PTS_I_fam"/>
    <property type="match status" value="1"/>
</dbReference>
<dbReference type="InterPro" id="IPR050499">
    <property type="entry name" value="PEP-utilizing_PTS_enzyme"/>
</dbReference>
<evidence type="ECO:0000256" key="10">
    <source>
        <dbReference type="ARBA" id="ARBA00022597"/>
    </source>
</evidence>
<evidence type="ECO:0000256" key="3">
    <source>
        <dbReference type="ARBA" id="ARBA00002728"/>
    </source>
</evidence>
<dbReference type="GO" id="GO:0046872">
    <property type="term" value="F:metal ion binding"/>
    <property type="evidence" value="ECO:0007669"/>
    <property type="project" value="UniProtKB-KW"/>
</dbReference>
<evidence type="ECO:0000256" key="6">
    <source>
        <dbReference type="ARBA" id="ARBA00012232"/>
    </source>
</evidence>
<dbReference type="EC" id="2.7.3.9" evidence="6 17"/>
<dbReference type="Gene3D" id="1.10.274.10">
    <property type="entry name" value="PtsI, HPr-binding domain"/>
    <property type="match status" value="1"/>
</dbReference>
<dbReference type="KEGG" id="fms:M1R53_05535"/>
<keyword evidence="11 17" id="KW-0808">Transferase</keyword>
<evidence type="ECO:0000256" key="15">
    <source>
        <dbReference type="ARBA" id="ARBA00022842"/>
    </source>
</evidence>
<dbReference type="SUPFAM" id="SSF51621">
    <property type="entry name" value="Phosphoenolpyruvate/pyruvate domain"/>
    <property type="match status" value="1"/>
</dbReference>
<evidence type="ECO:0000259" key="21">
    <source>
        <dbReference type="Pfam" id="PF00391"/>
    </source>
</evidence>
<keyword evidence="8 17" id="KW-0813">Transport</keyword>
<comment type="subcellular location">
    <subcellularLocation>
        <location evidence="4 17">Cytoplasm</location>
    </subcellularLocation>
</comment>
<keyword evidence="13 17" id="KW-0479">Metal-binding</keyword>
<evidence type="ECO:0000256" key="5">
    <source>
        <dbReference type="ARBA" id="ARBA00007837"/>
    </source>
</evidence>
<dbReference type="PANTHER" id="PTHR46244:SF3">
    <property type="entry name" value="PHOSPHOENOLPYRUVATE-PROTEIN PHOSPHOTRANSFERASE"/>
    <property type="match status" value="1"/>
</dbReference>
<dbReference type="Proteomes" id="UP000831151">
    <property type="component" value="Chromosome"/>
</dbReference>
<evidence type="ECO:0000256" key="12">
    <source>
        <dbReference type="ARBA" id="ARBA00022683"/>
    </source>
</evidence>
<accession>A0A9E7DIS4</accession>
<dbReference type="InterPro" id="IPR036637">
    <property type="entry name" value="Phosphohistidine_dom_sf"/>
</dbReference>
<feature type="domain" description="Phosphotransferase system enzyme I N-terminal" evidence="23">
    <location>
        <begin position="5"/>
        <end position="126"/>
    </location>
</feature>